<sequence length="504" mass="54315">MDHPGFDTDVVIAGAGPTGLMLACELRLAGADVVIADRLAGRTGESRAGGIHARTLEVLDQRGVLDRFLAAGEVQSVGHFSGLWLDFDDSDSRHPRPLMILQSAIELLLEEWAAELGARVRWSSEVTGIRQDGAGVTVELGTGDAARATLRARYAVGCDGGRSTVRKLAGIPFPGSPATMTALLGDVELPDLPEEYIFMRRCPGGHFSVIALEPGWHRVITSEYDHVAECEGPATFERLRESLIRLAGTDWGMRGPRWVSRFGDAARQASRYREGRVLLAGDAAHIHYPAGGQGLNVGVQDAVNLGWKLGLVVRGRAPESLLDSYHAERHPVAERVLHNTRAQSALARPGAQTDALRDVIGSLIAFDDVNRYLCGMITGLDIRYPADGHHPLVGRRVPDADLKTPDGTSRVHELLRAARPVLLDLRGGAAVVRVADGWTDRVDIVEARSEDDRWPVPGAGEIPAPAALLIRPDGHVAWATGGGRPHRSELRTALATWFGPAAQR</sequence>
<keyword evidence="5" id="KW-0560">Oxidoreductase</keyword>
<dbReference type="PANTHER" id="PTHR43004:SF19">
    <property type="entry name" value="BINDING MONOOXYGENASE, PUTATIVE (JCVI)-RELATED"/>
    <property type="match status" value="1"/>
</dbReference>
<evidence type="ECO:0000256" key="3">
    <source>
        <dbReference type="ARBA" id="ARBA00022827"/>
    </source>
</evidence>
<dbReference type="Pfam" id="PF21274">
    <property type="entry name" value="Rng_hyd_C"/>
    <property type="match status" value="1"/>
</dbReference>
<dbReference type="PANTHER" id="PTHR43004">
    <property type="entry name" value="TRK SYSTEM POTASSIUM UPTAKE PROTEIN"/>
    <property type="match status" value="1"/>
</dbReference>
<name>A0ABW2Y2J2_9ACTN</name>
<dbReference type="InterPro" id="IPR036188">
    <property type="entry name" value="FAD/NAD-bd_sf"/>
</dbReference>
<dbReference type="EMBL" id="JBHTGP010000038">
    <property type="protein sequence ID" value="MFD0692300.1"/>
    <property type="molecule type" value="Genomic_DNA"/>
</dbReference>
<dbReference type="Proteomes" id="UP001597063">
    <property type="component" value="Unassembled WGS sequence"/>
</dbReference>
<dbReference type="Gene3D" id="3.30.70.2450">
    <property type="match status" value="1"/>
</dbReference>
<evidence type="ECO:0000256" key="2">
    <source>
        <dbReference type="ARBA" id="ARBA00022630"/>
    </source>
</evidence>
<dbReference type="InterPro" id="IPR002938">
    <property type="entry name" value="FAD-bd"/>
</dbReference>
<keyword evidence="2" id="KW-0285">Flavoprotein</keyword>
<dbReference type="SUPFAM" id="SSF51905">
    <property type="entry name" value="FAD/NAD(P)-binding domain"/>
    <property type="match status" value="1"/>
</dbReference>
<reference evidence="6" key="1">
    <citation type="journal article" date="2019" name="Int. J. Syst. Evol. Microbiol.">
        <title>The Global Catalogue of Microorganisms (GCM) 10K type strain sequencing project: providing services to taxonomists for standard genome sequencing and annotation.</title>
        <authorList>
            <consortium name="The Broad Institute Genomics Platform"/>
            <consortium name="The Broad Institute Genome Sequencing Center for Infectious Disease"/>
            <person name="Wu L."/>
            <person name="Ma J."/>
        </authorList>
    </citation>
    <scope>NUCLEOTIDE SEQUENCE [LARGE SCALE GENOMIC DNA]</scope>
    <source>
        <strain evidence="6">JCM 9371</strain>
    </source>
</reference>
<dbReference type="Pfam" id="PF01494">
    <property type="entry name" value="FAD_binding_3"/>
    <property type="match status" value="1"/>
</dbReference>
<evidence type="ECO:0000256" key="1">
    <source>
        <dbReference type="ARBA" id="ARBA00001974"/>
    </source>
</evidence>
<dbReference type="RefSeq" id="WP_131755918.1">
    <property type="nucleotide sequence ID" value="NZ_CAACUY010000010.1"/>
</dbReference>
<dbReference type="PRINTS" id="PR00420">
    <property type="entry name" value="RNGMNOXGNASE"/>
</dbReference>
<keyword evidence="6" id="KW-1185">Reference proteome</keyword>
<keyword evidence="3" id="KW-0274">FAD</keyword>
<organism evidence="5 6">
    <name type="scientific">Actinomadura fibrosa</name>
    <dbReference type="NCBI Taxonomy" id="111802"/>
    <lineage>
        <taxon>Bacteria</taxon>
        <taxon>Bacillati</taxon>
        <taxon>Actinomycetota</taxon>
        <taxon>Actinomycetes</taxon>
        <taxon>Streptosporangiales</taxon>
        <taxon>Thermomonosporaceae</taxon>
        <taxon>Actinomadura</taxon>
    </lineage>
</organism>
<proteinExistence type="predicted"/>
<keyword evidence="5" id="KW-0503">Monooxygenase</keyword>
<dbReference type="GO" id="GO:0004497">
    <property type="term" value="F:monooxygenase activity"/>
    <property type="evidence" value="ECO:0007669"/>
    <property type="project" value="UniProtKB-KW"/>
</dbReference>
<dbReference type="Gene3D" id="3.40.30.120">
    <property type="match status" value="1"/>
</dbReference>
<comment type="cofactor">
    <cofactor evidence="1">
        <name>FAD</name>
        <dbReference type="ChEBI" id="CHEBI:57692"/>
    </cofactor>
</comment>
<dbReference type="InterPro" id="IPR050641">
    <property type="entry name" value="RIFMO-like"/>
</dbReference>
<evidence type="ECO:0000313" key="6">
    <source>
        <dbReference type="Proteomes" id="UP001597063"/>
    </source>
</evidence>
<comment type="caution">
    <text evidence="5">The sequence shown here is derived from an EMBL/GenBank/DDBJ whole genome shotgun (WGS) entry which is preliminary data.</text>
</comment>
<accession>A0ABW2Y2J2</accession>
<gene>
    <name evidence="5" type="ORF">ACFQZM_47975</name>
</gene>
<protein>
    <submittedName>
        <fullName evidence="5">FAD-dependent monooxygenase</fullName>
    </submittedName>
</protein>
<dbReference type="Gene3D" id="3.50.50.60">
    <property type="entry name" value="FAD/NAD(P)-binding domain"/>
    <property type="match status" value="1"/>
</dbReference>
<evidence type="ECO:0000313" key="5">
    <source>
        <dbReference type="EMBL" id="MFD0692300.1"/>
    </source>
</evidence>
<evidence type="ECO:0000259" key="4">
    <source>
        <dbReference type="Pfam" id="PF01494"/>
    </source>
</evidence>
<feature type="domain" description="FAD-binding" evidence="4">
    <location>
        <begin position="7"/>
        <end position="339"/>
    </location>
</feature>